<gene>
    <name evidence="1" type="ORF">LC087_10305</name>
</gene>
<dbReference type="Proteomes" id="UP001197974">
    <property type="component" value="Chromosome"/>
</dbReference>
<proteinExistence type="predicted"/>
<sequence>MFGLGKSRTKFGRWLDKQEDINQLKLEKASQLGRPTISKLCNDKDYKPKYSTIVKINKGLNKLGKDIDVEKFL</sequence>
<accession>A0ABY9JRG4</accession>
<dbReference type="EMBL" id="CP129013">
    <property type="protein sequence ID" value="WLR41318.1"/>
    <property type="molecule type" value="Genomic_DNA"/>
</dbReference>
<protein>
    <submittedName>
        <fullName evidence="1">Helix-turn-helix domain-containing protein</fullName>
    </submittedName>
</protein>
<dbReference type="RefSeq" id="WP_226540360.1">
    <property type="nucleotide sequence ID" value="NZ_CP129013.1"/>
</dbReference>
<keyword evidence="2" id="KW-1185">Reference proteome</keyword>
<evidence type="ECO:0000313" key="1">
    <source>
        <dbReference type="EMBL" id="WLR41318.1"/>
    </source>
</evidence>
<reference evidence="1 2" key="1">
    <citation type="submission" date="2023-06" db="EMBL/GenBank/DDBJ databases">
        <title>Five Gram-positive bacteria isolated from mangrove sediments in Shenzhen, Guangdong, China.</title>
        <authorList>
            <person name="Yu S."/>
            <person name="Zheng W."/>
            <person name="Huang Y."/>
        </authorList>
    </citation>
    <scope>NUCLEOTIDE SEQUENCE [LARGE SCALE GENOMIC DNA]</scope>
    <source>
        <strain evidence="1 2">SaN35-3</strain>
    </source>
</reference>
<evidence type="ECO:0000313" key="2">
    <source>
        <dbReference type="Proteomes" id="UP001197974"/>
    </source>
</evidence>
<organism evidence="1 2">
    <name type="scientific">Bacillus carboniphilus</name>
    <dbReference type="NCBI Taxonomy" id="86663"/>
    <lineage>
        <taxon>Bacteria</taxon>
        <taxon>Bacillati</taxon>
        <taxon>Bacillota</taxon>
        <taxon>Bacilli</taxon>
        <taxon>Bacillales</taxon>
        <taxon>Bacillaceae</taxon>
        <taxon>Bacillus</taxon>
    </lineage>
</organism>
<name>A0ABY9JRG4_9BACI</name>